<evidence type="ECO:0000256" key="1">
    <source>
        <dbReference type="SAM" id="MobiDB-lite"/>
    </source>
</evidence>
<dbReference type="EMBL" id="LXQA010377071">
    <property type="protein sequence ID" value="MCI47789.1"/>
    <property type="molecule type" value="Genomic_DNA"/>
</dbReference>
<sequence length="44" mass="5000">NNNDYNTLEDAHRSPPYKMQNSATVTGLEREYGDDSVMVNAPER</sequence>
<feature type="region of interest" description="Disordered" evidence="1">
    <location>
        <begin position="1"/>
        <end position="23"/>
    </location>
</feature>
<protein>
    <submittedName>
        <fullName evidence="2">Uncharacterized protein</fullName>
    </submittedName>
</protein>
<evidence type="ECO:0000313" key="2">
    <source>
        <dbReference type="EMBL" id="MCI47789.1"/>
    </source>
</evidence>
<comment type="caution">
    <text evidence="2">The sequence shown here is derived from an EMBL/GenBank/DDBJ whole genome shotgun (WGS) entry which is preliminary data.</text>
</comment>
<dbReference type="AlphaFoldDB" id="A0A392SGL9"/>
<dbReference type="Proteomes" id="UP000265520">
    <property type="component" value="Unassembled WGS sequence"/>
</dbReference>
<organism evidence="2 3">
    <name type="scientific">Trifolium medium</name>
    <dbReference type="NCBI Taxonomy" id="97028"/>
    <lineage>
        <taxon>Eukaryota</taxon>
        <taxon>Viridiplantae</taxon>
        <taxon>Streptophyta</taxon>
        <taxon>Embryophyta</taxon>
        <taxon>Tracheophyta</taxon>
        <taxon>Spermatophyta</taxon>
        <taxon>Magnoliopsida</taxon>
        <taxon>eudicotyledons</taxon>
        <taxon>Gunneridae</taxon>
        <taxon>Pentapetalae</taxon>
        <taxon>rosids</taxon>
        <taxon>fabids</taxon>
        <taxon>Fabales</taxon>
        <taxon>Fabaceae</taxon>
        <taxon>Papilionoideae</taxon>
        <taxon>50 kb inversion clade</taxon>
        <taxon>NPAAA clade</taxon>
        <taxon>Hologalegina</taxon>
        <taxon>IRL clade</taxon>
        <taxon>Trifolieae</taxon>
        <taxon>Trifolium</taxon>
    </lineage>
</organism>
<proteinExistence type="predicted"/>
<accession>A0A392SGL9</accession>
<reference evidence="2 3" key="1">
    <citation type="journal article" date="2018" name="Front. Plant Sci.">
        <title>Red Clover (Trifolium pratense) and Zigzag Clover (T. medium) - A Picture of Genomic Similarities and Differences.</title>
        <authorList>
            <person name="Dluhosova J."/>
            <person name="Istvanek J."/>
            <person name="Nedelnik J."/>
            <person name="Repkova J."/>
        </authorList>
    </citation>
    <scope>NUCLEOTIDE SEQUENCE [LARGE SCALE GENOMIC DNA]</scope>
    <source>
        <strain evidence="3">cv. 10/8</strain>
        <tissue evidence="2">Leaf</tissue>
    </source>
</reference>
<feature type="non-terminal residue" evidence="2">
    <location>
        <position position="1"/>
    </location>
</feature>
<evidence type="ECO:0000313" key="3">
    <source>
        <dbReference type="Proteomes" id="UP000265520"/>
    </source>
</evidence>
<keyword evidence="3" id="KW-1185">Reference proteome</keyword>
<name>A0A392SGL9_9FABA</name>